<keyword evidence="2" id="KW-1185">Reference proteome</keyword>
<dbReference type="EMBL" id="QZFU01000016">
    <property type="protein sequence ID" value="RJO77265.1"/>
    <property type="molecule type" value="Genomic_DNA"/>
</dbReference>
<evidence type="ECO:0000313" key="2">
    <source>
        <dbReference type="Proteomes" id="UP000266677"/>
    </source>
</evidence>
<organism evidence="1 2">
    <name type="scientific">Nocardia panacis</name>
    <dbReference type="NCBI Taxonomy" id="2340916"/>
    <lineage>
        <taxon>Bacteria</taxon>
        <taxon>Bacillati</taxon>
        <taxon>Actinomycetota</taxon>
        <taxon>Actinomycetes</taxon>
        <taxon>Mycobacteriales</taxon>
        <taxon>Nocardiaceae</taxon>
        <taxon>Nocardia</taxon>
    </lineage>
</organism>
<comment type="caution">
    <text evidence="1">The sequence shown here is derived from an EMBL/GenBank/DDBJ whole genome shotgun (WGS) entry which is preliminary data.</text>
</comment>
<protein>
    <submittedName>
        <fullName evidence="1">Tellurium resistance</fullName>
    </submittedName>
</protein>
<accession>A0A3A4K0B3</accession>
<evidence type="ECO:0000313" key="1">
    <source>
        <dbReference type="EMBL" id="RJO77265.1"/>
    </source>
</evidence>
<dbReference type="OrthoDB" id="2079357at2"/>
<name>A0A3A4K0B3_9NOCA</name>
<sequence>MPLATNHSGDRAKTVTLTKFTPSINLTKPGDRHGVMRVDLNWSAEVRRGLFRRPVAIALGLGCLYELADGAKGVVEVDRLGSLEAEPFIRLDEATPGGESLRIDLERPELFRRILLFAKGDADAPNWAAADGVVTLHPTTGPAVEVRLDEPVPSARSCAIALLQNPGQGITVHREVHYVDGAHRELDRAYQWGMDWD</sequence>
<reference evidence="1 2" key="1">
    <citation type="submission" date="2018-09" db="EMBL/GenBank/DDBJ databases">
        <title>YIM PH21274 draft genome.</title>
        <authorList>
            <person name="Miao C."/>
        </authorList>
    </citation>
    <scope>NUCLEOTIDE SEQUENCE [LARGE SCALE GENOMIC DNA]</scope>
    <source>
        <strain evidence="1 2">YIM PH 21724</strain>
    </source>
</reference>
<dbReference type="AlphaFoldDB" id="A0A3A4K0B3"/>
<proteinExistence type="predicted"/>
<dbReference type="Proteomes" id="UP000266677">
    <property type="component" value="Unassembled WGS sequence"/>
</dbReference>
<gene>
    <name evidence="1" type="ORF">D5S18_11775</name>
</gene>